<dbReference type="Proteomes" id="UP000549394">
    <property type="component" value="Unassembled WGS sequence"/>
</dbReference>
<proteinExistence type="predicted"/>
<evidence type="ECO:0000313" key="2">
    <source>
        <dbReference type="EMBL" id="CAD5117007.1"/>
    </source>
</evidence>
<accession>A0A7I8VLX0</accession>
<dbReference type="AlphaFoldDB" id="A0A7I8VLX0"/>
<name>A0A7I8VLX0_9ANNE</name>
<evidence type="ECO:0000313" key="3">
    <source>
        <dbReference type="Proteomes" id="UP000549394"/>
    </source>
</evidence>
<dbReference type="EMBL" id="CAJFCJ010000007">
    <property type="protein sequence ID" value="CAD5117007.1"/>
    <property type="molecule type" value="Genomic_DNA"/>
</dbReference>
<evidence type="ECO:0000256" key="1">
    <source>
        <dbReference type="SAM" id="MobiDB-lite"/>
    </source>
</evidence>
<comment type="caution">
    <text evidence="2">The sequence shown here is derived from an EMBL/GenBank/DDBJ whole genome shotgun (WGS) entry which is preliminary data.</text>
</comment>
<reference evidence="2 3" key="1">
    <citation type="submission" date="2020-08" db="EMBL/GenBank/DDBJ databases">
        <authorList>
            <person name="Hejnol A."/>
        </authorList>
    </citation>
    <scope>NUCLEOTIDE SEQUENCE [LARGE SCALE GENOMIC DNA]</scope>
</reference>
<feature type="region of interest" description="Disordered" evidence="1">
    <location>
        <begin position="34"/>
        <end position="118"/>
    </location>
</feature>
<keyword evidence="3" id="KW-1185">Reference proteome</keyword>
<protein>
    <submittedName>
        <fullName evidence="2">Uncharacterized protein</fullName>
    </submittedName>
</protein>
<gene>
    <name evidence="2" type="ORF">DGYR_LOCUS5581</name>
</gene>
<sequence>MSSTVPNYVNLGKEKKTIKSSHIPYYVNLQTTVKPPPFYVNIDQRSDNNKSKDEQEEDIVNKDDEYGYCSDKDELKKESLSPISSSTSNSTPTSSSSSPSTSTDADSDNCPSAKRGSVIYVEKTEVEDGHLKMVRRNRIKNK</sequence>
<organism evidence="2 3">
    <name type="scientific">Dimorphilus gyrociliatus</name>
    <dbReference type="NCBI Taxonomy" id="2664684"/>
    <lineage>
        <taxon>Eukaryota</taxon>
        <taxon>Metazoa</taxon>
        <taxon>Spiralia</taxon>
        <taxon>Lophotrochozoa</taxon>
        <taxon>Annelida</taxon>
        <taxon>Polychaeta</taxon>
        <taxon>Polychaeta incertae sedis</taxon>
        <taxon>Dinophilidae</taxon>
        <taxon>Dimorphilus</taxon>
    </lineage>
</organism>
<feature type="compositionally biased region" description="Basic and acidic residues" evidence="1">
    <location>
        <begin position="44"/>
        <end position="79"/>
    </location>
</feature>
<feature type="compositionally biased region" description="Low complexity" evidence="1">
    <location>
        <begin position="80"/>
        <end position="103"/>
    </location>
</feature>